<reference evidence="1" key="2">
    <citation type="submission" date="2015-04" db="UniProtKB">
        <authorList>
            <consortium name="EnsemblPlants"/>
        </authorList>
    </citation>
    <scope>IDENTIFICATION</scope>
</reference>
<name>A0A0D9Y730_9ORYZ</name>
<reference evidence="1" key="1">
    <citation type="submission" date="2013-08" db="EMBL/GenBank/DDBJ databases">
        <title>Oryza genome evolution.</title>
        <authorList>
            <person name="Wing R.A."/>
            <person name="Panaud O."/>
            <person name="Oliveira A.C."/>
        </authorList>
    </citation>
    <scope>NUCLEOTIDE SEQUENCE</scope>
</reference>
<protein>
    <submittedName>
        <fullName evidence="1">Uncharacterized protein</fullName>
    </submittedName>
</protein>
<sequence length="97" mass="10399">MRPSSSPRGADTRPRPLTRTHAPTRCVCAMSLTRNSGWLARRGGGCVIDADGVDLDGLHVVVGGDQEMRCCLGHELGGINRFLKKSSSALRLLLCPI</sequence>
<evidence type="ECO:0000313" key="1">
    <source>
        <dbReference type="EnsemblPlants" id="OGLUM01G13630.1"/>
    </source>
</evidence>
<accession>A0A0D9Y730</accession>
<dbReference type="Proteomes" id="UP000026961">
    <property type="component" value="Chromosome 1"/>
</dbReference>
<reference evidence="1" key="3">
    <citation type="submission" date="2018-05" db="EMBL/GenBank/DDBJ databases">
        <title>OgluRS3 (Oryza glumaepatula Reference Sequence Version 3).</title>
        <authorList>
            <person name="Zhang J."/>
            <person name="Kudrna D."/>
            <person name="Lee S."/>
            <person name="Talag J."/>
            <person name="Welchert J."/>
            <person name="Wing R.A."/>
        </authorList>
    </citation>
    <scope>NUCLEOTIDE SEQUENCE [LARGE SCALE GENOMIC DNA]</scope>
</reference>
<dbReference type="Gramene" id="OGLUM01G13630.1">
    <property type="protein sequence ID" value="OGLUM01G13630.1"/>
    <property type="gene ID" value="OGLUM01G13630"/>
</dbReference>
<evidence type="ECO:0000313" key="2">
    <source>
        <dbReference type="Proteomes" id="UP000026961"/>
    </source>
</evidence>
<dbReference type="HOGENOM" id="CLU_183291_0_0_1"/>
<dbReference type="AlphaFoldDB" id="A0A0D9Y730"/>
<dbReference type="EnsemblPlants" id="OGLUM01G13630.1">
    <property type="protein sequence ID" value="OGLUM01G13630.1"/>
    <property type="gene ID" value="OGLUM01G13630"/>
</dbReference>
<keyword evidence="2" id="KW-1185">Reference proteome</keyword>
<organism evidence="1">
    <name type="scientific">Oryza glumipatula</name>
    <dbReference type="NCBI Taxonomy" id="40148"/>
    <lineage>
        <taxon>Eukaryota</taxon>
        <taxon>Viridiplantae</taxon>
        <taxon>Streptophyta</taxon>
        <taxon>Embryophyta</taxon>
        <taxon>Tracheophyta</taxon>
        <taxon>Spermatophyta</taxon>
        <taxon>Magnoliopsida</taxon>
        <taxon>Liliopsida</taxon>
        <taxon>Poales</taxon>
        <taxon>Poaceae</taxon>
        <taxon>BOP clade</taxon>
        <taxon>Oryzoideae</taxon>
        <taxon>Oryzeae</taxon>
        <taxon>Oryzinae</taxon>
        <taxon>Oryza</taxon>
    </lineage>
</organism>
<proteinExistence type="predicted"/>